<evidence type="ECO:0000256" key="2">
    <source>
        <dbReference type="SAM" id="MobiDB-lite"/>
    </source>
</evidence>
<sequence length="451" mass="51166">MIGPENNLKSAHKSVRDETAPGSAVRMSIPRTSSEAEKDKASGPFSASIHDKILSQAERDKLKSILKACNEHNLKELQSLATSKGGLLRDDIRQTAWPILLGCGVKTEKSDLDWRSLDEHRDEEQVQLDVNRSFVYYPEGETGSRKDARKSELSHVITTVLRQHRTLHYFQGYHDIVQVLLLVLGADAAIPAVARLSLLRIRDFMLPTMVGTEPHLQLVPAILYATDPQLCQHLSQTQPFFALAATLTLYAHDIEEYGDIARLFDFLLAHEAAMSLYLFAVIVMSRKKELLEIEPEEPEMLHSILSKLPKPLNLDGLISRAVEIYEQYPPDKLPCRVWSHVSLNSVLKTTRNIEVLHQQTLKDGEEFFKKQAEEIKRAEAWNARKQRMLLVARNYKRPVALTGIAILVAVFALALRNTSLRSTLTQFSPILANWHHRTGEILQRFSAYIRM</sequence>
<proteinExistence type="predicted"/>
<dbReference type="GO" id="GO:0005096">
    <property type="term" value="F:GTPase activator activity"/>
    <property type="evidence" value="ECO:0007669"/>
    <property type="project" value="UniProtKB-KW"/>
</dbReference>
<keyword evidence="1" id="KW-0343">GTPase activation</keyword>
<gene>
    <name evidence="5" type="ORF">R9X50_00015500</name>
</gene>
<dbReference type="AlphaFoldDB" id="A0AAQ3R1V5"/>
<evidence type="ECO:0000313" key="5">
    <source>
        <dbReference type="EMBL" id="WPG97380.1"/>
    </source>
</evidence>
<feature type="transmembrane region" description="Helical" evidence="3">
    <location>
        <begin position="395"/>
        <end position="415"/>
    </location>
</feature>
<dbReference type="FunFam" id="1.10.472.80:FF:000060">
    <property type="entry name" value="TBC domain protein, putative"/>
    <property type="match status" value="1"/>
</dbReference>
<feature type="domain" description="Rab-GAP TBC" evidence="4">
    <location>
        <begin position="87"/>
        <end position="271"/>
    </location>
</feature>
<keyword evidence="3" id="KW-1133">Transmembrane helix</keyword>
<dbReference type="Proteomes" id="UP001303373">
    <property type="component" value="Chromosome 1"/>
</dbReference>
<dbReference type="EMBL" id="CP138580">
    <property type="protein sequence ID" value="WPG97380.1"/>
    <property type="molecule type" value="Genomic_DNA"/>
</dbReference>
<keyword evidence="3" id="KW-0472">Membrane</keyword>
<dbReference type="InterPro" id="IPR035969">
    <property type="entry name" value="Rab-GAP_TBC_sf"/>
</dbReference>
<keyword evidence="6" id="KW-1185">Reference proteome</keyword>
<dbReference type="Pfam" id="PF00566">
    <property type="entry name" value="RabGAP-TBC"/>
    <property type="match status" value="1"/>
</dbReference>
<reference evidence="5 6" key="1">
    <citation type="submission" date="2023-11" db="EMBL/GenBank/DDBJ databases">
        <title>An acidophilic fungus is an integral part of prey digestion in a carnivorous sundew plant.</title>
        <authorList>
            <person name="Tsai I.J."/>
        </authorList>
    </citation>
    <scope>NUCLEOTIDE SEQUENCE [LARGE SCALE GENOMIC DNA]</scope>
    <source>
        <strain evidence="5">169a</strain>
    </source>
</reference>
<organism evidence="5 6">
    <name type="scientific">Acrodontium crateriforme</name>
    <dbReference type="NCBI Taxonomy" id="150365"/>
    <lineage>
        <taxon>Eukaryota</taxon>
        <taxon>Fungi</taxon>
        <taxon>Dikarya</taxon>
        <taxon>Ascomycota</taxon>
        <taxon>Pezizomycotina</taxon>
        <taxon>Dothideomycetes</taxon>
        <taxon>Dothideomycetidae</taxon>
        <taxon>Mycosphaerellales</taxon>
        <taxon>Teratosphaeriaceae</taxon>
        <taxon>Acrodontium</taxon>
    </lineage>
</organism>
<dbReference type="SMART" id="SM00164">
    <property type="entry name" value="TBC"/>
    <property type="match status" value="1"/>
</dbReference>
<accession>A0AAQ3R1V5</accession>
<dbReference type="Gene3D" id="1.10.472.80">
    <property type="entry name" value="Ypt/Rab-GAP domain of gyp1p, domain 3"/>
    <property type="match status" value="1"/>
</dbReference>
<dbReference type="PROSITE" id="PS50086">
    <property type="entry name" value="TBC_RABGAP"/>
    <property type="match status" value="1"/>
</dbReference>
<dbReference type="GO" id="GO:0005789">
    <property type="term" value="C:endoplasmic reticulum membrane"/>
    <property type="evidence" value="ECO:0007669"/>
    <property type="project" value="TreeGrafter"/>
</dbReference>
<evidence type="ECO:0000256" key="1">
    <source>
        <dbReference type="ARBA" id="ARBA00022468"/>
    </source>
</evidence>
<dbReference type="SUPFAM" id="SSF47923">
    <property type="entry name" value="Ypt/Rab-GAP domain of gyp1p"/>
    <property type="match status" value="2"/>
</dbReference>
<protein>
    <recommendedName>
        <fullName evidence="4">Rab-GAP TBC domain-containing protein</fullName>
    </recommendedName>
</protein>
<evidence type="ECO:0000259" key="4">
    <source>
        <dbReference type="PROSITE" id="PS50086"/>
    </source>
</evidence>
<dbReference type="InterPro" id="IPR000195">
    <property type="entry name" value="Rab-GAP-TBC_dom"/>
</dbReference>
<dbReference type="PANTHER" id="PTHR20913:SF7">
    <property type="entry name" value="RE60063P"/>
    <property type="match status" value="1"/>
</dbReference>
<keyword evidence="3" id="KW-0812">Transmembrane</keyword>
<name>A0AAQ3R1V5_9PEZI</name>
<evidence type="ECO:0000256" key="3">
    <source>
        <dbReference type="SAM" id="Phobius"/>
    </source>
</evidence>
<feature type="region of interest" description="Disordered" evidence="2">
    <location>
        <begin position="1"/>
        <end position="44"/>
    </location>
</feature>
<evidence type="ECO:0000313" key="6">
    <source>
        <dbReference type="Proteomes" id="UP001303373"/>
    </source>
</evidence>
<dbReference type="PANTHER" id="PTHR20913">
    <property type="entry name" value="TBC1 DOMAIN FAMILY MEMBER 20/GTPASE"/>
    <property type="match status" value="1"/>
</dbReference>
<dbReference type="GO" id="GO:0006888">
    <property type="term" value="P:endoplasmic reticulum to Golgi vesicle-mediated transport"/>
    <property type="evidence" value="ECO:0007669"/>
    <property type="project" value="TreeGrafter"/>
</dbReference>
<dbReference type="FunFam" id="1.10.8.1310:FF:000001">
    <property type="entry name" value="TBC1 domain family, member 20"/>
    <property type="match status" value="1"/>
</dbReference>
<dbReference type="Gene3D" id="1.10.8.1310">
    <property type="match status" value="1"/>
</dbReference>
<dbReference type="InterPro" id="IPR045913">
    <property type="entry name" value="TBC20/Gyp8-like"/>
</dbReference>